<evidence type="ECO:0000256" key="1">
    <source>
        <dbReference type="ARBA" id="ARBA00004141"/>
    </source>
</evidence>
<feature type="transmembrane region" description="Helical" evidence="7">
    <location>
        <begin position="150"/>
        <end position="171"/>
    </location>
</feature>
<keyword evidence="4 7" id="KW-1133">Transmembrane helix</keyword>
<feature type="transmembrane region" description="Helical" evidence="7">
    <location>
        <begin position="117"/>
        <end position="138"/>
    </location>
</feature>
<comment type="caution">
    <text evidence="8">The sequence shown here is derived from an EMBL/GenBank/DDBJ whole genome shotgun (WGS) entry which is preliminary data.</text>
</comment>
<keyword evidence="9" id="KW-1185">Reference proteome</keyword>
<gene>
    <name evidence="8" type="ORF">EYC80_004736</name>
</gene>
<organism evidence="8 9">
    <name type="scientific">Monilinia laxa</name>
    <name type="common">Brown rot fungus</name>
    <name type="synonym">Sclerotinia laxa</name>
    <dbReference type="NCBI Taxonomy" id="61186"/>
    <lineage>
        <taxon>Eukaryota</taxon>
        <taxon>Fungi</taxon>
        <taxon>Dikarya</taxon>
        <taxon>Ascomycota</taxon>
        <taxon>Pezizomycotina</taxon>
        <taxon>Leotiomycetes</taxon>
        <taxon>Helotiales</taxon>
        <taxon>Sclerotiniaceae</taxon>
        <taxon>Monilinia</taxon>
    </lineage>
</organism>
<sequence length="244" mass="27153">MINGVHFITFACLQGSIANSFGEIHGFSQIQAGLAYLPFALGSAVAPFVIVKMIDHDYDIISHIHNFPPSIPPLELAKYPIEKARLRGMYMIIATSVLGVSVYGWSLERKWHVSVPLVFEFFIGAVMNFVFSICSLLIMDITPQASFTALAAIVMIRYFFAGVGLAVIEILLKTLGIGWTFSIFAGACAACMGLVWMEMRWGLQWREEQEKERKAQKAETELEASPELERGPDADERAEIDVAR</sequence>
<evidence type="ECO:0000313" key="9">
    <source>
        <dbReference type="Proteomes" id="UP000326757"/>
    </source>
</evidence>
<accession>A0A5N6KHP8</accession>
<feature type="transmembrane region" description="Helical" evidence="7">
    <location>
        <begin position="34"/>
        <end position="54"/>
    </location>
</feature>
<dbReference type="PANTHER" id="PTHR23502:SF51">
    <property type="entry name" value="QUINIDINE RESISTANCE PROTEIN 1-RELATED"/>
    <property type="match status" value="1"/>
</dbReference>
<proteinExistence type="predicted"/>
<keyword evidence="3 7" id="KW-0812">Transmembrane</keyword>
<evidence type="ECO:0008006" key="10">
    <source>
        <dbReference type="Google" id="ProtNLM"/>
    </source>
</evidence>
<feature type="transmembrane region" description="Helical" evidence="7">
    <location>
        <begin position="177"/>
        <end position="197"/>
    </location>
</feature>
<evidence type="ECO:0000256" key="6">
    <source>
        <dbReference type="SAM" id="MobiDB-lite"/>
    </source>
</evidence>
<dbReference type="GO" id="GO:0005886">
    <property type="term" value="C:plasma membrane"/>
    <property type="evidence" value="ECO:0007669"/>
    <property type="project" value="TreeGrafter"/>
</dbReference>
<dbReference type="SUPFAM" id="SSF103473">
    <property type="entry name" value="MFS general substrate transporter"/>
    <property type="match status" value="1"/>
</dbReference>
<dbReference type="EMBL" id="VIGI01000002">
    <property type="protein sequence ID" value="KAB8303296.1"/>
    <property type="molecule type" value="Genomic_DNA"/>
</dbReference>
<dbReference type="PANTHER" id="PTHR23502">
    <property type="entry name" value="MAJOR FACILITATOR SUPERFAMILY"/>
    <property type="match status" value="1"/>
</dbReference>
<name>A0A5N6KHP8_MONLA</name>
<evidence type="ECO:0000313" key="8">
    <source>
        <dbReference type="EMBL" id="KAB8303296.1"/>
    </source>
</evidence>
<keyword evidence="2" id="KW-0813">Transport</keyword>
<evidence type="ECO:0000256" key="7">
    <source>
        <dbReference type="SAM" id="Phobius"/>
    </source>
</evidence>
<feature type="compositionally biased region" description="Basic and acidic residues" evidence="6">
    <location>
        <begin position="227"/>
        <end position="244"/>
    </location>
</feature>
<dbReference type="Proteomes" id="UP000326757">
    <property type="component" value="Unassembled WGS sequence"/>
</dbReference>
<keyword evidence="5 7" id="KW-0472">Membrane</keyword>
<comment type="subcellular location">
    <subcellularLocation>
        <location evidence="1">Membrane</location>
        <topology evidence="1">Multi-pass membrane protein</topology>
    </subcellularLocation>
</comment>
<feature type="region of interest" description="Disordered" evidence="6">
    <location>
        <begin position="212"/>
        <end position="244"/>
    </location>
</feature>
<dbReference type="Gene3D" id="1.20.1250.20">
    <property type="entry name" value="MFS general substrate transporter like domains"/>
    <property type="match status" value="1"/>
</dbReference>
<evidence type="ECO:0000256" key="2">
    <source>
        <dbReference type="ARBA" id="ARBA00022448"/>
    </source>
</evidence>
<dbReference type="AlphaFoldDB" id="A0A5N6KHP8"/>
<evidence type="ECO:0000256" key="5">
    <source>
        <dbReference type="ARBA" id="ARBA00023136"/>
    </source>
</evidence>
<evidence type="ECO:0000256" key="4">
    <source>
        <dbReference type="ARBA" id="ARBA00022989"/>
    </source>
</evidence>
<dbReference type="GO" id="GO:0022857">
    <property type="term" value="F:transmembrane transporter activity"/>
    <property type="evidence" value="ECO:0007669"/>
    <property type="project" value="TreeGrafter"/>
</dbReference>
<dbReference type="InterPro" id="IPR036259">
    <property type="entry name" value="MFS_trans_sf"/>
</dbReference>
<reference evidence="8 9" key="1">
    <citation type="submission" date="2019-06" db="EMBL/GenBank/DDBJ databases">
        <title>Genome Sequence of the Brown Rot Fungal Pathogen Monilinia laxa.</title>
        <authorList>
            <person name="De Miccolis Angelini R.M."/>
            <person name="Landi L."/>
            <person name="Abate D."/>
            <person name="Pollastro S."/>
            <person name="Romanazzi G."/>
            <person name="Faretra F."/>
        </authorList>
    </citation>
    <scope>NUCLEOTIDE SEQUENCE [LARGE SCALE GENOMIC DNA]</scope>
    <source>
        <strain evidence="8 9">Mlax316</strain>
    </source>
</reference>
<dbReference type="OrthoDB" id="440553at2759"/>
<evidence type="ECO:0000256" key="3">
    <source>
        <dbReference type="ARBA" id="ARBA00022692"/>
    </source>
</evidence>
<feature type="transmembrane region" description="Helical" evidence="7">
    <location>
        <begin position="88"/>
        <end position="105"/>
    </location>
</feature>
<protein>
    <recommendedName>
        <fullName evidence="10">Major facilitator superfamily (MFS) profile domain-containing protein</fullName>
    </recommendedName>
</protein>